<evidence type="ECO:0000313" key="3">
    <source>
        <dbReference type="Proteomes" id="UP001642540"/>
    </source>
</evidence>
<keyword evidence="1" id="KW-0472">Membrane</keyword>
<reference evidence="2 3" key="1">
    <citation type="submission" date="2024-08" db="EMBL/GenBank/DDBJ databases">
        <authorList>
            <person name="Cucini C."/>
            <person name="Frati F."/>
        </authorList>
    </citation>
    <scope>NUCLEOTIDE SEQUENCE [LARGE SCALE GENOMIC DNA]</scope>
</reference>
<feature type="transmembrane region" description="Helical" evidence="1">
    <location>
        <begin position="194"/>
        <end position="214"/>
    </location>
</feature>
<sequence>MHTLLKCSTNSTSQGQNELFGTLRKWYLIGVGSAGIIKGSVFAAVQSAAAVGKGYIGSSLLGFGSSGIAKGSIAAGLQAAGATGAGIAGSTLIPVAVAGGAVCASLVYMYRRSPVLILHHKVKMNWVSVAVLLCATLLVPPTSAVVLEMQWWHCATTYIDLLFISPVIGLGSGGIIKGSVFAAVQSAAAVGKGYIGTSLLGFGSSGIAKGSIAAGLQSAGATGAGIAGTTLIPVAVAGGAVCASLMYMYRRR</sequence>
<feature type="transmembrane region" description="Helical" evidence="1">
    <location>
        <begin position="161"/>
        <end position="182"/>
    </location>
</feature>
<dbReference type="EMBL" id="CAXLJM020000166">
    <property type="protein sequence ID" value="CAL8147718.1"/>
    <property type="molecule type" value="Genomic_DNA"/>
</dbReference>
<comment type="caution">
    <text evidence="2">The sequence shown here is derived from an EMBL/GenBank/DDBJ whole genome shotgun (WGS) entry which is preliminary data.</text>
</comment>
<name>A0ABP1SAK2_9HEXA</name>
<organism evidence="2 3">
    <name type="scientific">Orchesella dallaii</name>
    <dbReference type="NCBI Taxonomy" id="48710"/>
    <lineage>
        <taxon>Eukaryota</taxon>
        <taxon>Metazoa</taxon>
        <taxon>Ecdysozoa</taxon>
        <taxon>Arthropoda</taxon>
        <taxon>Hexapoda</taxon>
        <taxon>Collembola</taxon>
        <taxon>Entomobryomorpha</taxon>
        <taxon>Entomobryoidea</taxon>
        <taxon>Orchesellidae</taxon>
        <taxon>Orchesellinae</taxon>
        <taxon>Orchesella</taxon>
    </lineage>
</organism>
<protein>
    <submittedName>
        <fullName evidence="2">Uncharacterized protein</fullName>
    </submittedName>
</protein>
<proteinExistence type="predicted"/>
<keyword evidence="1" id="KW-1133">Transmembrane helix</keyword>
<feature type="transmembrane region" description="Helical" evidence="1">
    <location>
        <begin position="87"/>
        <end position="110"/>
    </location>
</feature>
<evidence type="ECO:0000313" key="2">
    <source>
        <dbReference type="EMBL" id="CAL8147718.1"/>
    </source>
</evidence>
<keyword evidence="3" id="KW-1185">Reference proteome</keyword>
<keyword evidence="1" id="KW-0812">Transmembrane</keyword>
<feature type="transmembrane region" description="Helical" evidence="1">
    <location>
        <begin position="26"/>
        <end position="48"/>
    </location>
</feature>
<dbReference type="Proteomes" id="UP001642540">
    <property type="component" value="Unassembled WGS sequence"/>
</dbReference>
<gene>
    <name evidence="2" type="ORF">ODALV1_LOCUS31216</name>
</gene>
<feature type="transmembrane region" description="Helical" evidence="1">
    <location>
        <begin position="122"/>
        <end position="141"/>
    </location>
</feature>
<accession>A0ABP1SAK2</accession>
<feature type="transmembrane region" description="Helical" evidence="1">
    <location>
        <begin position="226"/>
        <end position="249"/>
    </location>
</feature>
<evidence type="ECO:0000256" key="1">
    <source>
        <dbReference type="SAM" id="Phobius"/>
    </source>
</evidence>